<proteinExistence type="predicted"/>
<dbReference type="PANTHER" id="PTHR38681">
    <property type="entry name" value="RETROVIRUS-RELATED POL POLYPROTEIN FROM TRANSPOSON 412-LIKE PROTEIN-RELATED"/>
    <property type="match status" value="1"/>
</dbReference>
<comment type="caution">
    <text evidence="1">The sequence shown here is derived from an EMBL/GenBank/DDBJ whole genome shotgun (WGS) entry which is preliminary data.</text>
</comment>
<keyword evidence="2" id="KW-1185">Reference proteome</keyword>
<evidence type="ECO:0000313" key="1">
    <source>
        <dbReference type="EMBL" id="GFS78344.1"/>
    </source>
</evidence>
<dbReference type="PANTHER" id="PTHR38681:SF1">
    <property type="entry name" value="RETROVIRUS-RELATED POL POLYPROTEIN FROM TRANSPOSON 412-LIKE PROTEIN"/>
    <property type="match status" value="1"/>
</dbReference>
<dbReference type="Proteomes" id="UP000887013">
    <property type="component" value="Unassembled WGS sequence"/>
</dbReference>
<gene>
    <name evidence="1" type="primary">Tf2-6_424</name>
    <name evidence="1" type="ORF">NPIL_332471</name>
</gene>
<accession>A0A8X6T5M1</accession>
<protein>
    <submittedName>
        <fullName evidence="1">Transposon Tf2-6 polyprotein</fullName>
    </submittedName>
</protein>
<dbReference type="EMBL" id="BMAW01051049">
    <property type="protein sequence ID" value="GFS78344.1"/>
    <property type="molecule type" value="Genomic_DNA"/>
</dbReference>
<dbReference type="AlphaFoldDB" id="A0A8X6T5M1"/>
<organism evidence="1 2">
    <name type="scientific">Nephila pilipes</name>
    <name type="common">Giant wood spider</name>
    <name type="synonym">Nephila maculata</name>
    <dbReference type="NCBI Taxonomy" id="299642"/>
    <lineage>
        <taxon>Eukaryota</taxon>
        <taxon>Metazoa</taxon>
        <taxon>Ecdysozoa</taxon>
        <taxon>Arthropoda</taxon>
        <taxon>Chelicerata</taxon>
        <taxon>Arachnida</taxon>
        <taxon>Araneae</taxon>
        <taxon>Araneomorphae</taxon>
        <taxon>Entelegynae</taxon>
        <taxon>Araneoidea</taxon>
        <taxon>Nephilidae</taxon>
        <taxon>Nephila</taxon>
    </lineage>
</organism>
<name>A0A8X6T5M1_NEPPI</name>
<reference evidence="1" key="1">
    <citation type="submission" date="2020-08" db="EMBL/GenBank/DDBJ databases">
        <title>Multicomponent nature underlies the extraordinary mechanical properties of spider dragline silk.</title>
        <authorList>
            <person name="Kono N."/>
            <person name="Nakamura H."/>
            <person name="Mori M."/>
            <person name="Yoshida Y."/>
            <person name="Ohtoshi R."/>
            <person name="Malay A.D."/>
            <person name="Moran D.A.P."/>
            <person name="Tomita M."/>
            <person name="Numata K."/>
            <person name="Arakawa K."/>
        </authorList>
    </citation>
    <scope>NUCLEOTIDE SEQUENCE</scope>
</reference>
<sequence length="92" mass="10417">MFRVPVAITSDCFTNIHINLATSLSKILGAYQTQNTLYHRPRNRAVERFHLQLRSSLLALLPDSWLDTLPLELLGIRSSFKDDMVTSSSELA</sequence>
<evidence type="ECO:0000313" key="2">
    <source>
        <dbReference type="Proteomes" id="UP000887013"/>
    </source>
</evidence>